<evidence type="ECO:0008006" key="5">
    <source>
        <dbReference type="Google" id="ProtNLM"/>
    </source>
</evidence>
<feature type="compositionally biased region" description="Low complexity" evidence="1">
    <location>
        <begin position="115"/>
        <end position="127"/>
    </location>
</feature>
<dbReference type="RefSeq" id="WP_068134797.1">
    <property type="nucleotide sequence ID" value="NZ_CP042914.1"/>
</dbReference>
<name>A0A5B9QHC1_9BACT</name>
<evidence type="ECO:0000256" key="2">
    <source>
        <dbReference type="SAM" id="SignalP"/>
    </source>
</evidence>
<dbReference type="Proteomes" id="UP000325286">
    <property type="component" value="Chromosome"/>
</dbReference>
<evidence type="ECO:0000256" key="1">
    <source>
        <dbReference type="SAM" id="MobiDB-lite"/>
    </source>
</evidence>
<feature type="chain" id="PRO_5022786778" description="Carboxypeptidase regulatory-like domain-containing protein" evidence="2">
    <location>
        <begin position="17"/>
        <end position="161"/>
    </location>
</feature>
<dbReference type="EMBL" id="CP042914">
    <property type="protein sequence ID" value="QEG38224.1"/>
    <property type="molecule type" value="Genomic_DNA"/>
</dbReference>
<dbReference type="AlphaFoldDB" id="A0A5B9QHC1"/>
<reference evidence="3 4" key="1">
    <citation type="submission" date="2019-08" db="EMBL/GenBank/DDBJ databases">
        <title>Deep-cultivation of Planctomycetes and their phenomic and genomic characterization uncovers novel biology.</title>
        <authorList>
            <person name="Wiegand S."/>
            <person name="Jogler M."/>
            <person name="Boedeker C."/>
            <person name="Pinto D."/>
            <person name="Vollmers J."/>
            <person name="Rivas-Marin E."/>
            <person name="Kohn T."/>
            <person name="Peeters S.H."/>
            <person name="Heuer A."/>
            <person name="Rast P."/>
            <person name="Oberbeckmann S."/>
            <person name="Bunk B."/>
            <person name="Jeske O."/>
            <person name="Meyerdierks A."/>
            <person name="Storesund J.E."/>
            <person name="Kallscheuer N."/>
            <person name="Luecker S."/>
            <person name="Lage O.M."/>
            <person name="Pohl T."/>
            <person name="Merkel B.J."/>
            <person name="Hornburger P."/>
            <person name="Mueller R.-W."/>
            <person name="Bruemmer F."/>
            <person name="Labrenz M."/>
            <person name="Spormann A.M."/>
            <person name="Op den Camp H."/>
            <person name="Overmann J."/>
            <person name="Amann R."/>
            <person name="Jetten M.S.M."/>
            <person name="Mascher T."/>
            <person name="Medema M.H."/>
            <person name="Devos D.P."/>
            <person name="Kaster A.-K."/>
            <person name="Ovreas L."/>
            <person name="Rohde M."/>
            <person name="Galperin M.Y."/>
            <person name="Jogler C."/>
        </authorList>
    </citation>
    <scope>NUCLEOTIDE SEQUENCE [LARGE SCALE GENOMIC DNA]</scope>
    <source>
        <strain evidence="3 4">UC8</strain>
    </source>
</reference>
<sequence length="161" mass="16493" precursor="true">MKRCSSFMSVAVLACAMVGCGGGSGFPDPAPVEGSVSYKGKPVEGATVTFLAAGDGAGRSASGTTDASGKFQLTTFSTNDGALPGEYNVTIAKSEPKADMGEVDAENPGESYEQMMAAASSGSMAAMEKNSLPEKYSDASQSGLKRSVVEGQENKFDFDLE</sequence>
<protein>
    <recommendedName>
        <fullName evidence="5">Carboxypeptidase regulatory-like domain-containing protein</fullName>
    </recommendedName>
</protein>
<gene>
    <name evidence="3" type="ORF">UC8_01790</name>
</gene>
<evidence type="ECO:0000313" key="4">
    <source>
        <dbReference type="Proteomes" id="UP000325286"/>
    </source>
</evidence>
<keyword evidence="4" id="KW-1185">Reference proteome</keyword>
<feature type="signal peptide" evidence="2">
    <location>
        <begin position="1"/>
        <end position="16"/>
    </location>
</feature>
<dbReference type="KEGG" id="rul:UC8_01790"/>
<organism evidence="3 4">
    <name type="scientific">Roseimaritima ulvae</name>
    <dbReference type="NCBI Taxonomy" id="980254"/>
    <lineage>
        <taxon>Bacteria</taxon>
        <taxon>Pseudomonadati</taxon>
        <taxon>Planctomycetota</taxon>
        <taxon>Planctomycetia</taxon>
        <taxon>Pirellulales</taxon>
        <taxon>Pirellulaceae</taxon>
        <taxon>Roseimaritima</taxon>
    </lineage>
</organism>
<feature type="compositionally biased region" description="Basic and acidic residues" evidence="1">
    <location>
        <begin position="152"/>
        <end position="161"/>
    </location>
</feature>
<proteinExistence type="predicted"/>
<feature type="region of interest" description="Disordered" evidence="1">
    <location>
        <begin position="93"/>
        <end position="161"/>
    </location>
</feature>
<accession>A0A5B9QHC1</accession>
<dbReference type="Gene3D" id="2.60.40.1120">
    <property type="entry name" value="Carboxypeptidase-like, regulatory domain"/>
    <property type="match status" value="1"/>
</dbReference>
<dbReference type="OrthoDB" id="268362at2"/>
<keyword evidence="2" id="KW-0732">Signal</keyword>
<evidence type="ECO:0000313" key="3">
    <source>
        <dbReference type="EMBL" id="QEG38224.1"/>
    </source>
</evidence>
<dbReference type="PROSITE" id="PS51257">
    <property type="entry name" value="PROKAR_LIPOPROTEIN"/>
    <property type="match status" value="1"/>
</dbReference>
<dbReference type="SUPFAM" id="SSF49478">
    <property type="entry name" value="Cna protein B-type domain"/>
    <property type="match status" value="1"/>
</dbReference>